<dbReference type="Proteomes" id="UP001203036">
    <property type="component" value="Unassembled WGS sequence"/>
</dbReference>
<dbReference type="EMBL" id="JAMQGO010000002">
    <property type="protein sequence ID" value="MCM2561498.1"/>
    <property type="molecule type" value="Genomic_DNA"/>
</dbReference>
<organism evidence="1 2">
    <name type="scientific">Lutimaribacter degradans</name>
    <dbReference type="NCBI Taxonomy" id="2945989"/>
    <lineage>
        <taxon>Bacteria</taxon>
        <taxon>Pseudomonadati</taxon>
        <taxon>Pseudomonadota</taxon>
        <taxon>Alphaproteobacteria</taxon>
        <taxon>Rhodobacterales</taxon>
        <taxon>Roseobacteraceae</taxon>
        <taxon>Lutimaribacter</taxon>
    </lineage>
</organism>
<gene>
    <name evidence="1" type="ORF">M8744_05015</name>
</gene>
<name>A0ACC5ZU75_9RHOB</name>
<protein>
    <submittedName>
        <fullName evidence="1">Uncharacterized protein</fullName>
    </submittedName>
</protein>
<comment type="caution">
    <text evidence="1">The sequence shown here is derived from an EMBL/GenBank/DDBJ whole genome shotgun (WGS) entry which is preliminary data.</text>
</comment>
<sequence>MKQAAHAVILATFLLPLLPVAAAQAGPIDRACNASPRKQKSISLCACIQRVADASLTRREQRQAARFFSDPHRAQETRQSDRPGDELFWKRYRAFGDLAERTCR</sequence>
<evidence type="ECO:0000313" key="2">
    <source>
        <dbReference type="Proteomes" id="UP001203036"/>
    </source>
</evidence>
<proteinExistence type="predicted"/>
<reference evidence="1" key="1">
    <citation type="submission" date="2022-06" db="EMBL/GenBank/DDBJ databases">
        <title>Lutimaribacter sp. EGI FJ00013, a novel bacterium isolated from a salt lake sediment enrichment.</title>
        <authorList>
            <person name="Gao L."/>
            <person name="Fang B.-Z."/>
            <person name="Li W.-J."/>
        </authorList>
    </citation>
    <scope>NUCLEOTIDE SEQUENCE</scope>
    <source>
        <strain evidence="1">EGI FJ00013</strain>
    </source>
</reference>
<keyword evidence="2" id="KW-1185">Reference proteome</keyword>
<accession>A0ACC5ZU75</accession>
<evidence type="ECO:0000313" key="1">
    <source>
        <dbReference type="EMBL" id="MCM2561498.1"/>
    </source>
</evidence>